<name>A0ABM7X8X2_9BACT</name>
<sequence length="158" mass="17338">MAMDIKQAQRRLIEEAFGKGNFDVYDELCDPSYRAHDPLTGDADLAQERELVRGYRTAFPDLKPTILQSWVDADGDTCFTRWRMTGTHRAPLMGIAPTGKSCTVEGISISHFKGGKVAEEWSQWDALGLMRQLGQGAGMGAQQQGRGAGLGQTAQQPH</sequence>
<evidence type="ECO:0000313" key="2">
    <source>
        <dbReference type="EMBL" id="BDG08286.1"/>
    </source>
</evidence>
<evidence type="ECO:0000256" key="1">
    <source>
        <dbReference type="SAM" id="MobiDB-lite"/>
    </source>
</evidence>
<dbReference type="RefSeq" id="WP_248345470.1">
    <property type="nucleotide sequence ID" value="NZ_AP025592.1"/>
</dbReference>
<proteinExistence type="predicted"/>
<dbReference type="EMBL" id="AP025592">
    <property type="protein sequence ID" value="BDG08286.1"/>
    <property type="molecule type" value="Genomic_DNA"/>
</dbReference>
<feature type="region of interest" description="Disordered" evidence="1">
    <location>
        <begin position="138"/>
        <end position="158"/>
    </location>
</feature>
<keyword evidence="3" id="KW-1185">Reference proteome</keyword>
<dbReference type="PANTHER" id="PTHR38436:SF1">
    <property type="entry name" value="ESTER CYCLASE"/>
    <property type="match status" value="1"/>
</dbReference>
<dbReference type="Gene3D" id="3.10.450.50">
    <property type="match status" value="1"/>
</dbReference>
<organism evidence="2 3">
    <name type="scientific">Anaeromyxobacter paludicola</name>
    <dbReference type="NCBI Taxonomy" id="2918171"/>
    <lineage>
        <taxon>Bacteria</taxon>
        <taxon>Pseudomonadati</taxon>
        <taxon>Myxococcota</taxon>
        <taxon>Myxococcia</taxon>
        <taxon>Myxococcales</taxon>
        <taxon>Cystobacterineae</taxon>
        <taxon>Anaeromyxobacteraceae</taxon>
        <taxon>Anaeromyxobacter</taxon>
    </lineage>
</organism>
<dbReference type="SUPFAM" id="SSF54427">
    <property type="entry name" value="NTF2-like"/>
    <property type="match status" value="1"/>
</dbReference>
<dbReference type="Proteomes" id="UP001162734">
    <property type="component" value="Chromosome"/>
</dbReference>
<dbReference type="InterPro" id="IPR009959">
    <property type="entry name" value="Cyclase_SnoaL-like"/>
</dbReference>
<evidence type="ECO:0008006" key="4">
    <source>
        <dbReference type="Google" id="ProtNLM"/>
    </source>
</evidence>
<gene>
    <name evidence="2" type="ORF">AMPC_13990</name>
</gene>
<reference evidence="3" key="1">
    <citation type="journal article" date="2022" name="Int. J. Syst. Evol. Microbiol.">
        <title>Anaeromyxobacter oryzae sp. nov., Anaeromyxobacter diazotrophicus sp. nov. and Anaeromyxobacter paludicola sp. nov., isolated from paddy soils.</title>
        <authorList>
            <person name="Itoh H."/>
            <person name="Xu Z."/>
            <person name="Mise K."/>
            <person name="Masuda Y."/>
            <person name="Ushijima N."/>
            <person name="Hayakawa C."/>
            <person name="Shiratori Y."/>
            <person name="Senoo K."/>
        </authorList>
    </citation>
    <scope>NUCLEOTIDE SEQUENCE [LARGE SCALE GENOMIC DNA]</scope>
    <source>
        <strain evidence="3">Red630</strain>
    </source>
</reference>
<dbReference type="PANTHER" id="PTHR38436">
    <property type="entry name" value="POLYKETIDE CYCLASE SNOAL-LIKE DOMAIN"/>
    <property type="match status" value="1"/>
</dbReference>
<protein>
    <recommendedName>
        <fullName evidence="4">Ester cyclase</fullName>
    </recommendedName>
</protein>
<accession>A0ABM7X8X2</accession>
<dbReference type="Pfam" id="PF07366">
    <property type="entry name" value="SnoaL"/>
    <property type="match status" value="1"/>
</dbReference>
<dbReference type="InterPro" id="IPR032710">
    <property type="entry name" value="NTF2-like_dom_sf"/>
</dbReference>
<evidence type="ECO:0000313" key="3">
    <source>
        <dbReference type="Proteomes" id="UP001162734"/>
    </source>
</evidence>